<evidence type="ECO:0000256" key="1">
    <source>
        <dbReference type="SAM" id="MobiDB-lite"/>
    </source>
</evidence>
<organism evidence="3 4">
    <name type="scientific">Parasitella parasitica</name>
    <dbReference type="NCBI Taxonomy" id="35722"/>
    <lineage>
        <taxon>Eukaryota</taxon>
        <taxon>Fungi</taxon>
        <taxon>Fungi incertae sedis</taxon>
        <taxon>Mucoromycota</taxon>
        <taxon>Mucoromycotina</taxon>
        <taxon>Mucoromycetes</taxon>
        <taxon>Mucorales</taxon>
        <taxon>Mucorineae</taxon>
        <taxon>Mucoraceae</taxon>
        <taxon>Parasitella</taxon>
    </lineage>
</organism>
<accession>A0A0B7NM86</accession>
<feature type="compositionally biased region" description="Pro residues" evidence="1">
    <location>
        <begin position="178"/>
        <end position="189"/>
    </location>
</feature>
<evidence type="ECO:0000313" key="4">
    <source>
        <dbReference type="Proteomes" id="UP000054107"/>
    </source>
</evidence>
<dbReference type="AlphaFoldDB" id="A0A0B7NM86"/>
<keyword evidence="2" id="KW-0732">Signal</keyword>
<dbReference type="STRING" id="35722.A0A0B7NM86"/>
<feature type="region of interest" description="Disordered" evidence="1">
    <location>
        <begin position="245"/>
        <end position="309"/>
    </location>
</feature>
<feature type="signal peptide" evidence="2">
    <location>
        <begin position="1"/>
        <end position="20"/>
    </location>
</feature>
<feature type="compositionally biased region" description="Polar residues" evidence="1">
    <location>
        <begin position="245"/>
        <end position="273"/>
    </location>
</feature>
<evidence type="ECO:0000313" key="3">
    <source>
        <dbReference type="EMBL" id="CEP18492.1"/>
    </source>
</evidence>
<feature type="compositionally biased region" description="Low complexity" evidence="1">
    <location>
        <begin position="274"/>
        <end position="308"/>
    </location>
</feature>
<keyword evidence="4" id="KW-1185">Reference proteome</keyword>
<dbReference type="OrthoDB" id="2290970at2759"/>
<gene>
    <name evidence="3" type="primary">PARPA_12796.1 scaffold 45468</name>
</gene>
<protein>
    <submittedName>
        <fullName evidence="3">Uncharacterized protein</fullName>
    </submittedName>
</protein>
<reference evidence="3 4" key="1">
    <citation type="submission" date="2014-09" db="EMBL/GenBank/DDBJ databases">
        <authorList>
            <person name="Ellenberger Sabrina"/>
        </authorList>
    </citation>
    <scope>NUCLEOTIDE SEQUENCE [LARGE SCALE GENOMIC DNA]</scope>
    <source>
        <strain evidence="3 4">CBS 412.66</strain>
    </source>
</reference>
<proteinExistence type="predicted"/>
<feature type="region of interest" description="Disordered" evidence="1">
    <location>
        <begin position="177"/>
        <end position="196"/>
    </location>
</feature>
<evidence type="ECO:0000256" key="2">
    <source>
        <dbReference type="SAM" id="SignalP"/>
    </source>
</evidence>
<sequence length="337" mass="33918">MARSVFAIYALLACSLLVQAQTSDIAAPYDAMASIYESMINYLHEHPFTDASGNPSQEFQNMLQQLQSADSSNANPATNSAIDTQASADITVPAVPATAADVVLPPALPIAHPNAEAKAAPADIPIALAAGVPASVAAAAAIPPNQPANPAFQESTINHNPSSPAAAVIPEAPAIVPQAPPVAPQPPQAVPQTPNVIPEAPSVVPALAPSPGVEAAPLPYNSPVNPSVEAAPIVPVSTVYGSQTSAATPTLQKTSASPPPTAGTSMMSRTNAMSTASLSATRSLPSSISASRSASPSATSTISPISSSNKLQQSNNVVLSMSLVGLTVVFVTMTSSF</sequence>
<name>A0A0B7NM86_9FUNG</name>
<dbReference type="Proteomes" id="UP000054107">
    <property type="component" value="Unassembled WGS sequence"/>
</dbReference>
<dbReference type="EMBL" id="LN733835">
    <property type="protein sequence ID" value="CEP18492.1"/>
    <property type="molecule type" value="Genomic_DNA"/>
</dbReference>
<feature type="chain" id="PRO_5002138234" evidence="2">
    <location>
        <begin position="21"/>
        <end position="337"/>
    </location>
</feature>